<accession>A0A0E9U6S1</accession>
<dbReference type="AlphaFoldDB" id="A0A0E9U6S1"/>
<reference evidence="1" key="1">
    <citation type="submission" date="2014-11" db="EMBL/GenBank/DDBJ databases">
        <authorList>
            <person name="Amaro Gonzalez C."/>
        </authorList>
    </citation>
    <scope>NUCLEOTIDE SEQUENCE</scope>
</reference>
<reference evidence="1" key="2">
    <citation type="journal article" date="2015" name="Fish Shellfish Immunol.">
        <title>Early steps in the European eel (Anguilla anguilla)-Vibrio vulnificus interaction in the gills: Role of the RtxA13 toxin.</title>
        <authorList>
            <person name="Callol A."/>
            <person name="Pajuelo D."/>
            <person name="Ebbesson L."/>
            <person name="Teles M."/>
            <person name="MacKenzie S."/>
            <person name="Amaro C."/>
        </authorList>
    </citation>
    <scope>NUCLEOTIDE SEQUENCE</scope>
</reference>
<proteinExistence type="predicted"/>
<protein>
    <submittedName>
        <fullName evidence="1">Uncharacterized protein</fullName>
    </submittedName>
</protein>
<organism evidence="1">
    <name type="scientific">Anguilla anguilla</name>
    <name type="common">European freshwater eel</name>
    <name type="synonym">Muraena anguilla</name>
    <dbReference type="NCBI Taxonomy" id="7936"/>
    <lineage>
        <taxon>Eukaryota</taxon>
        <taxon>Metazoa</taxon>
        <taxon>Chordata</taxon>
        <taxon>Craniata</taxon>
        <taxon>Vertebrata</taxon>
        <taxon>Euteleostomi</taxon>
        <taxon>Actinopterygii</taxon>
        <taxon>Neopterygii</taxon>
        <taxon>Teleostei</taxon>
        <taxon>Anguilliformes</taxon>
        <taxon>Anguillidae</taxon>
        <taxon>Anguilla</taxon>
    </lineage>
</organism>
<sequence>MSEKYEGSFVKASEKSISMVKGGRAEHAAALAWERQGSPSLTAPPIKLVGVNQRQPCHSRV</sequence>
<dbReference type="EMBL" id="GBXM01047041">
    <property type="protein sequence ID" value="JAH61536.1"/>
    <property type="molecule type" value="Transcribed_RNA"/>
</dbReference>
<evidence type="ECO:0000313" key="1">
    <source>
        <dbReference type="EMBL" id="JAH61536.1"/>
    </source>
</evidence>
<name>A0A0E9U6S1_ANGAN</name>